<feature type="domain" description="Chitin-binding type-4" evidence="2">
    <location>
        <begin position="18"/>
        <end position="208"/>
    </location>
</feature>
<feature type="non-terminal residue" evidence="3">
    <location>
        <position position="212"/>
    </location>
</feature>
<sequence>LIFQFLLLGLCVEYIESHAKLCKPASRSYMWREGYDTPVNYNDNELNCGGFGKQWSNLDGQCGVCGDSWEEKIPRSNEAGGTYGLGIIVEEYKQGGILEAVVQVTANHKGYFEFRICPTNDPKKRATQKCLDQYLLRQINGETKFDLPKHNGNFTVKLELPQYLTCKHCVLQWRYHTGNSFGCFNSNTESCCIGCGPKQEEFYSCSDIAITT</sequence>
<proteinExistence type="predicted"/>
<evidence type="ECO:0000256" key="1">
    <source>
        <dbReference type="SAM" id="SignalP"/>
    </source>
</evidence>
<evidence type="ECO:0000259" key="2">
    <source>
        <dbReference type="Pfam" id="PF03067"/>
    </source>
</evidence>
<dbReference type="CTD" id="20253100"/>
<dbReference type="HOGENOM" id="CLU_041201_0_0_1"/>
<keyword evidence="1" id="KW-0732">Signal</keyword>
<dbReference type="AlphaFoldDB" id="V4BLS4"/>
<dbReference type="PANTHER" id="PTHR21113:SF4">
    <property type="entry name" value="CHITIN-BINDING TYPE-4 DOMAIN-CONTAINING PROTEIN"/>
    <property type="match status" value="1"/>
</dbReference>
<evidence type="ECO:0000313" key="3">
    <source>
        <dbReference type="EMBL" id="ESO89724.1"/>
    </source>
</evidence>
<protein>
    <recommendedName>
        <fullName evidence="2">Chitin-binding type-4 domain-containing protein</fullName>
    </recommendedName>
</protein>
<keyword evidence="4" id="KW-1185">Reference proteome</keyword>
<feature type="signal peptide" evidence="1">
    <location>
        <begin position="1"/>
        <end position="17"/>
    </location>
</feature>
<dbReference type="OrthoDB" id="64893at2759"/>
<dbReference type="OMA" id="YNISSWE"/>
<accession>V4BLS4</accession>
<dbReference type="KEGG" id="lgi:LOTGIDRAFT_96362"/>
<dbReference type="Proteomes" id="UP000030746">
    <property type="component" value="Unassembled WGS sequence"/>
</dbReference>
<gene>
    <name evidence="3" type="ORF">LOTGIDRAFT_96362</name>
</gene>
<feature type="non-terminal residue" evidence="3">
    <location>
        <position position="1"/>
    </location>
</feature>
<dbReference type="RefSeq" id="XP_009059518.1">
    <property type="nucleotide sequence ID" value="XM_009061270.1"/>
</dbReference>
<feature type="chain" id="PRO_5004719642" description="Chitin-binding type-4 domain-containing protein" evidence="1">
    <location>
        <begin position="18"/>
        <end position="212"/>
    </location>
</feature>
<evidence type="ECO:0000313" key="4">
    <source>
        <dbReference type="Proteomes" id="UP000030746"/>
    </source>
</evidence>
<name>V4BLS4_LOTGI</name>
<reference evidence="3 4" key="1">
    <citation type="journal article" date="2013" name="Nature">
        <title>Insights into bilaterian evolution from three spiralian genomes.</title>
        <authorList>
            <person name="Simakov O."/>
            <person name="Marletaz F."/>
            <person name="Cho S.J."/>
            <person name="Edsinger-Gonzales E."/>
            <person name="Havlak P."/>
            <person name="Hellsten U."/>
            <person name="Kuo D.H."/>
            <person name="Larsson T."/>
            <person name="Lv J."/>
            <person name="Arendt D."/>
            <person name="Savage R."/>
            <person name="Osoegawa K."/>
            <person name="de Jong P."/>
            <person name="Grimwood J."/>
            <person name="Chapman J.A."/>
            <person name="Shapiro H."/>
            <person name="Aerts A."/>
            <person name="Otillar R.P."/>
            <person name="Terry A.Y."/>
            <person name="Boore J.L."/>
            <person name="Grigoriev I.V."/>
            <person name="Lindberg D.R."/>
            <person name="Seaver E.C."/>
            <person name="Weisblat D.A."/>
            <person name="Putnam N.H."/>
            <person name="Rokhsar D.S."/>
        </authorList>
    </citation>
    <scope>NUCLEOTIDE SEQUENCE [LARGE SCALE GENOMIC DNA]</scope>
</reference>
<dbReference type="EMBL" id="KB202544">
    <property type="protein sequence ID" value="ESO89724.1"/>
    <property type="molecule type" value="Genomic_DNA"/>
</dbReference>
<organism evidence="3 4">
    <name type="scientific">Lottia gigantea</name>
    <name type="common">Giant owl limpet</name>
    <dbReference type="NCBI Taxonomy" id="225164"/>
    <lineage>
        <taxon>Eukaryota</taxon>
        <taxon>Metazoa</taxon>
        <taxon>Spiralia</taxon>
        <taxon>Lophotrochozoa</taxon>
        <taxon>Mollusca</taxon>
        <taxon>Gastropoda</taxon>
        <taxon>Patellogastropoda</taxon>
        <taxon>Lottioidea</taxon>
        <taxon>Lottiidae</taxon>
        <taxon>Lottia</taxon>
    </lineage>
</organism>
<dbReference type="Pfam" id="PF03067">
    <property type="entry name" value="LPMO_10"/>
    <property type="match status" value="1"/>
</dbReference>
<dbReference type="GeneID" id="20253100"/>
<dbReference type="PANTHER" id="PTHR21113">
    <property type="entry name" value="AGAP001705-PA"/>
    <property type="match status" value="1"/>
</dbReference>
<dbReference type="InterPro" id="IPR004302">
    <property type="entry name" value="Cellulose/chitin-bd_N"/>
</dbReference>